<dbReference type="RefSeq" id="WP_003444641.1">
    <property type="nucleotide sequence ID" value="NZ_ANZB01000005.1"/>
</dbReference>
<evidence type="ECO:0000256" key="2">
    <source>
        <dbReference type="ARBA" id="ARBA00022475"/>
    </source>
</evidence>
<dbReference type="AlphaFoldDB" id="A0A0H3J003"/>
<dbReference type="Proteomes" id="UP000028042">
    <property type="component" value="Unassembled WGS sequence"/>
</dbReference>
<feature type="transmembrane region" description="Helical" evidence="6">
    <location>
        <begin position="207"/>
        <end position="230"/>
    </location>
</feature>
<feature type="transmembrane region" description="Helical" evidence="6">
    <location>
        <begin position="242"/>
        <end position="262"/>
    </location>
</feature>
<dbReference type="PIRSF" id="PIRSF035875">
    <property type="entry name" value="RNase_BN"/>
    <property type="match status" value="1"/>
</dbReference>
<evidence type="ECO:0000256" key="6">
    <source>
        <dbReference type="SAM" id="Phobius"/>
    </source>
</evidence>
<sequence>MFISINKLKCGIINMIKKAWEDDILALSSQLAYSLLFAFFPFLIFLMTIVGYSDIKTSDIMNNLKVIIPGDAYLLIDRTISEVINSKKGGLLSISLILTIWSASSGFNAVIKGLNKAYNERESRSIVKVQLISIAFTFAMAIVVMFSVFLLIFGETNSNFLINWFGLPDKFKIIWSFMKYILGIIIMVSIFAIIYKFAPCKNHSLRDVIPGALFAAFGWIISSLCFSFYINNFGNYSKLYGSIGAVIVLMLWLLITAAVIILGGEINSVLLKNCK</sequence>
<keyword evidence="2" id="KW-1003">Cell membrane</keyword>
<dbReference type="PANTHER" id="PTHR30213:SF0">
    <property type="entry name" value="UPF0761 MEMBRANE PROTEIN YIHY"/>
    <property type="match status" value="1"/>
</dbReference>
<feature type="transmembrane region" description="Helical" evidence="6">
    <location>
        <begin position="173"/>
        <end position="195"/>
    </location>
</feature>
<name>A0A0H3J003_CLOPA</name>
<dbReference type="eggNOG" id="COG1295">
    <property type="taxonomic scope" value="Bacteria"/>
</dbReference>
<reference evidence="7 10" key="1">
    <citation type="journal article" date="2015" name="Genome Announc.">
        <title>Complete Genome Sequence of the Nitrogen-Fixing and Solvent-Producing Clostridium pasteurianum DSM 525.</title>
        <authorList>
            <person name="Poehlein A."/>
            <person name="Grosse-Honebrink A."/>
            <person name="Zhang Y."/>
            <person name="Minton N.P."/>
            <person name="Daniel R."/>
        </authorList>
    </citation>
    <scope>NUCLEOTIDE SEQUENCE [LARGE SCALE GENOMIC DNA]</scope>
    <source>
        <strain evidence="7">DSM 525</strain>
        <strain evidence="10">DSM 525 / ATCC 6013</strain>
    </source>
</reference>
<reference evidence="8 9" key="3">
    <citation type="journal article" name="Genome Announc.">
        <title>Improved Draft Genome Sequence of Clostridium pasteurianum Strain ATCC 6013 (DSM 525) Using a Hybrid Next-Generation Sequencing Approach.</title>
        <authorList>
            <person name="Pyne M.E."/>
            <person name="Utturkar S."/>
            <person name="Brown S.D."/>
            <person name="Moo-Young M."/>
            <person name="Chung D.A."/>
            <person name="Chou C.P."/>
        </authorList>
    </citation>
    <scope>NUCLEOTIDE SEQUENCE [LARGE SCALE GENOMIC DNA]</scope>
    <source>
        <strain evidence="8 9">ATCC 6013</strain>
    </source>
</reference>
<dbReference type="PANTHER" id="PTHR30213">
    <property type="entry name" value="INNER MEMBRANE PROTEIN YHJD"/>
    <property type="match status" value="1"/>
</dbReference>
<dbReference type="Proteomes" id="UP000030905">
    <property type="component" value="Chromosome"/>
</dbReference>
<gene>
    <name evidence="7" type="ORF">CLPA_c10360</name>
    <name evidence="8" type="ORF">CP6013_02116</name>
</gene>
<dbReference type="EMBL" id="JPGY02000001">
    <property type="protein sequence ID" value="KRU12868.1"/>
    <property type="molecule type" value="Genomic_DNA"/>
</dbReference>
<feature type="transmembrane region" description="Helical" evidence="6">
    <location>
        <begin position="131"/>
        <end position="153"/>
    </location>
</feature>
<keyword evidence="3 6" id="KW-0812">Transmembrane</keyword>
<proteinExistence type="predicted"/>
<accession>A0A0H3J003</accession>
<organism evidence="7 10">
    <name type="scientific">Clostridium pasteurianum DSM 525 = ATCC 6013</name>
    <dbReference type="NCBI Taxonomy" id="1262449"/>
    <lineage>
        <taxon>Bacteria</taxon>
        <taxon>Bacillati</taxon>
        <taxon>Bacillota</taxon>
        <taxon>Clostridia</taxon>
        <taxon>Eubacteriales</taxon>
        <taxon>Clostridiaceae</taxon>
        <taxon>Clostridium</taxon>
    </lineage>
</organism>
<keyword evidence="10" id="KW-1185">Reference proteome</keyword>
<evidence type="ECO:0000313" key="8">
    <source>
        <dbReference type="EMBL" id="KRU12868.1"/>
    </source>
</evidence>
<dbReference type="PATRIC" id="fig|1262449.3.peg.1931"/>
<protein>
    <submittedName>
        <fullName evidence="8">Ribonuclease BN</fullName>
    </submittedName>
</protein>
<dbReference type="EMBL" id="CP009268">
    <property type="protein sequence ID" value="AJA51124.1"/>
    <property type="molecule type" value="Genomic_DNA"/>
</dbReference>
<dbReference type="GeneID" id="93073234"/>
<evidence type="ECO:0000256" key="4">
    <source>
        <dbReference type="ARBA" id="ARBA00022989"/>
    </source>
</evidence>
<reference evidence="8" key="2">
    <citation type="submission" date="2015-10" db="EMBL/GenBank/DDBJ databases">
        <title>Improved Draft Genome Sequence of Clostridium pasteurianum Strain ATCC 6013 (DSM 525) Using a Hybrid Next-Generation Sequencing Approach.</title>
        <authorList>
            <person name="Pyne M.E."/>
            <person name="Utturkar S.M."/>
            <person name="Brown S.D."/>
            <person name="Moo-Young M."/>
            <person name="Chung D.A."/>
            <person name="Chou P.C."/>
        </authorList>
    </citation>
    <scope>NUCLEOTIDE SEQUENCE</scope>
    <source>
        <strain evidence="8">ATCC 6013</strain>
    </source>
</reference>
<evidence type="ECO:0000256" key="5">
    <source>
        <dbReference type="ARBA" id="ARBA00023136"/>
    </source>
</evidence>
<dbReference type="InterPro" id="IPR017039">
    <property type="entry name" value="Virul_fac_BrkB"/>
</dbReference>
<feature type="transmembrane region" description="Helical" evidence="6">
    <location>
        <begin position="91"/>
        <end position="111"/>
    </location>
</feature>
<comment type="subcellular location">
    <subcellularLocation>
        <location evidence="1">Cell membrane</location>
        <topology evidence="1">Multi-pass membrane protein</topology>
    </subcellularLocation>
</comment>
<evidence type="ECO:0000256" key="3">
    <source>
        <dbReference type="ARBA" id="ARBA00022692"/>
    </source>
</evidence>
<dbReference type="KEGG" id="cpat:CLPA_c10360"/>
<evidence type="ECO:0000313" key="7">
    <source>
        <dbReference type="EMBL" id="AJA51124.1"/>
    </source>
</evidence>
<dbReference type="Pfam" id="PF03631">
    <property type="entry name" value="Virul_fac_BrkB"/>
    <property type="match status" value="1"/>
</dbReference>
<evidence type="ECO:0000313" key="9">
    <source>
        <dbReference type="Proteomes" id="UP000028042"/>
    </source>
</evidence>
<dbReference type="GO" id="GO:0005886">
    <property type="term" value="C:plasma membrane"/>
    <property type="evidence" value="ECO:0007669"/>
    <property type="project" value="UniProtKB-SubCell"/>
</dbReference>
<dbReference type="KEGG" id="cpae:CPAST_c10360"/>
<evidence type="ECO:0000256" key="1">
    <source>
        <dbReference type="ARBA" id="ARBA00004651"/>
    </source>
</evidence>
<keyword evidence="5 6" id="KW-0472">Membrane</keyword>
<feature type="transmembrane region" description="Helical" evidence="6">
    <location>
        <begin position="31"/>
        <end position="52"/>
    </location>
</feature>
<evidence type="ECO:0000313" key="10">
    <source>
        <dbReference type="Proteomes" id="UP000030905"/>
    </source>
</evidence>
<dbReference type="NCBIfam" id="TIGR00765">
    <property type="entry name" value="yihY_not_rbn"/>
    <property type="match status" value="1"/>
</dbReference>
<keyword evidence="4 6" id="KW-1133">Transmembrane helix</keyword>